<evidence type="ECO:0000313" key="12">
    <source>
        <dbReference type="Proteomes" id="UP000613512"/>
    </source>
</evidence>
<dbReference type="RefSeq" id="WP_188386265.1">
    <property type="nucleotide sequence ID" value="NZ_BMEY01000031.1"/>
</dbReference>
<evidence type="ECO:0000256" key="4">
    <source>
        <dbReference type="ARBA" id="ARBA00023012"/>
    </source>
</evidence>
<dbReference type="Pfam" id="PF00072">
    <property type="entry name" value="Response_reg"/>
    <property type="match status" value="1"/>
</dbReference>
<evidence type="ECO:0000256" key="3">
    <source>
        <dbReference type="ARBA" id="ARBA00022553"/>
    </source>
</evidence>
<keyword evidence="12" id="KW-1185">Reference proteome</keyword>
<gene>
    <name evidence="11" type="primary">rr09</name>
    <name evidence="11" type="ORF">GCM10008025_38050</name>
</gene>
<dbReference type="SUPFAM" id="SSF52172">
    <property type="entry name" value="CheY-like"/>
    <property type="match status" value="1"/>
</dbReference>
<dbReference type="Proteomes" id="UP000613512">
    <property type="component" value="Unassembled WGS sequence"/>
</dbReference>
<sequence length="236" mass="27346">MKKIMIVEDEKVIRQGIKVLLEEVFTGYQVFWEAENGKRALEIINTEVPDIILSDIRMPEMDGLQFLSFLQDKLPDVPVIVISGYDDFSYVREAFKLGVKDYLLKPIKRSELASVLKKIEQEDKTLAFKGDPAVIRQIKELIEQHLEGDLSLKFISNTLNLHPNYISQTFKEYTHVNLSDYIVARRMEKAKELLSQTNLKIYDIAFLSGYPNAKHFSSVFKKHFGKTPQQFKNEVL</sequence>
<dbReference type="SUPFAM" id="SSF46689">
    <property type="entry name" value="Homeodomain-like"/>
    <property type="match status" value="2"/>
</dbReference>
<evidence type="ECO:0000256" key="5">
    <source>
        <dbReference type="ARBA" id="ARBA00023015"/>
    </source>
</evidence>
<dbReference type="PRINTS" id="PR00032">
    <property type="entry name" value="HTHARAC"/>
</dbReference>
<dbReference type="InterPro" id="IPR018060">
    <property type="entry name" value="HTH_AraC"/>
</dbReference>
<dbReference type="GO" id="GO:0003700">
    <property type="term" value="F:DNA-binding transcription factor activity"/>
    <property type="evidence" value="ECO:0007669"/>
    <property type="project" value="InterPro"/>
</dbReference>
<keyword evidence="3 8" id="KW-0597">Phosphoprotein</keyword>
<dbReference type="PANTHER" id="PTHR42713:SF3">
    <property type="entry name" value="TRANSCRIPTIONAL REGULATORY PROTEIN HPTR"/>
    <property type="match status" value="1"/>
</dbReference>
<dbReference type="Gene3D" id="3.40.50.2300">
    <property type="match status" value="1"/>
</dbReference>
<evidence type="ECO:0000256" key="1">
    <source>
        <dbReference type="ARBA" id="ARBA00004496"/>
    </source>
</evidence>
<feature type="modified residue" description="4-aspartylphosphate" evidence="8">
    <location>
        <position position="55"/>
    </location>
</feature>
<keyword evidence="7" id="KW-0804">Transcription</keyword>
<dbReference type="PROSITE" id="PS50110">
    <property type="entry name" value="RESPONSE_REGULATORY"/>
    <property type="match status" value="1"/>
</dbReference>
<dbReference type="PROSITE" id="PS00041">
    <property type="entry name" value="HTH_ARAC_FAMILY_1"/>
    <property type="match status" value="1"/>
</dbReference>
<evidence type="ECO:0000259" key="9">
    <source>
        <dbReference type="PROSITE" id="PS01124"/>
    </source>
</evidence>
<reference evidence="11" key="1">
    <citation type="journal article" date="2014" name="Int. J. Syst. Evol. Microbiol.">
        <title>Complete genome sequence of Corynebacterium casei LMG S-19264T (=DSM 44701T), isolated from a smear-ripened cheese.</title>
        <authorList>
            <consortium name="US DOE Joint Genome Institute (JGI-PGF)"/>
            <person name="Walter F."/>
            <person name="Albersmeier A."/>
            <person name="Kalinowski J."/>
            <person name="Ruckert C."/>
        </authorList>
    </citation>
    <scope>NUCLEOTIDE SEQUENCE</scope>
    <source>
        <strain evidence="11">CGMCC 1.12408</strain>
    </source>
</reference>
<keyword evidence="6 11" id="KW-0238">DNA-binding</keyword>
<dbReference type="InterPro" id="IPR001789">
    <property type="entry name" value="Sig_transdc_resp-reg_receiver"/>
</dbReference>
<dbReference type="SMART" id="SM00448">
    <property type="entry name" value="REC"/>
    <property type="match status" value="1"/>
</dbReference>
<feature type="domain" description="HTH araC/xylS-type" evidence="9">
    <location>
        <begin position="136"/>
        <end position="234"/>
    </location>
</feature>
<keyword evidence="2" id="KW-0963">Cytoplasm</keyword>
<feature type="domain" description="Response regulatory" evidence="10">
    <location>
        <begin position="3"/>
        <end position="120"/>
    </location>
</feature>
<keyword evidence="4" id="KW-0902">Two-component regulatory system</keyword>
<comment type="caution">
    <text evidence="11">The sequence shown here is derived from an EMBL/GenBank/DDBJ whole genome shotgun (WGS) entry which is preliminary data.</text>
</comment>
<dbReference type="InterPro" id="IPR018062">
    <property type="entry name" value="HTH_AraC-typ_CS"/>
</dbReference>
<dbReference type="Pfam" id="PF12833">
    <property type="entry name" value="HTH_18"/>
    <property type="match status" value="1"/>
</dbReference>
<organism evidence="11 12">
    <name type="scientific">Ornithinibacillus halotolerans</name>
    <dbReference type="NCBI Taxonomy" id="1274357"/>
    <lineage>
        <taxon>Bacteria</taxon>
        <taxon>Bacillati</taxon>
        <taxon>Bacillota</taxon>
        <taxon>Bacilli</taxon>
        <taxon>Bacillales</taxon>
        <taxon>Bacillaceae</taxon>
        <taxon>Ornithinibacillus</taxon>
    </lineage>
</organism>
<reference evidence="11" key="2">
    <citation type="submission" date="2020-09" db="EMBL/GenBank/DDBJ databases">
        <authorList>
            <person name="Sun Q."/>
            <person name="Zhou Y."/>
        </authorList>
    </citation>
    <scope>NUCLEOTIDE SEQUENCE</scope>
    <source>
        <strain evidence="11">CGMCC 1.12408</strain>
    </source>
</reference>
<dbReference type="InterPro" id="IPR051552">
    <property type="entry name" value="HptR"/>
</dbReference>
<accession>A0A916WF63</accession>
<evidence type="ECO:0000256" key="6">
    <source>
        <dbReference type="ARBA" id="ARBA00023125"/>
    </source>
</evidence>
<evidence type="ECO:0000313" key="11">
    <source>
        <dbReference type="EMBL" id="GGA91981.1"/>
    </source>
</evidence>
<dbReference type="InterPro" id="IPR009057">
    <property type="entry name" value="Homeodomain-like_sf"/>
</dbReference>
<dbReference type="GO" id="GO:0043565">
    <property type="term" value="F:sequence-specific DNA binding"/>
    <property type="evidence" value="ECO:0007669"/>
    <property type="project" value="InterPro"/>
</dbReference>
<dbReference type="CDD" id="cd17536">
    <property type="entry name" value="REC_YesN-like"/>
    <property type="match status" value="1"/>
</dbReference>
<dbReference type="GO" id="GO:0005737">
    <property type="term" value="C:cytoplasm"/>
    <property type="evidence" value="ECO:0007669"/>
    <property type="project" value="UniProtKB-SubCell"/>
</dbReference>
<dbReference type="GO" id="GO:0000160">
    <property type="term" value="P:phosphorelay signal transduction system"/>
    <property type="evidence" value="ECO:0007669"/>
    <property type="project" value="UniProtKB-KW"/>
</dbReference>
<dbReference type="InterPro" id="IPR011006">
    <property type="entry name" value="CheY-like_superfamily"/>
</dbReference>
<comment type="subcellular location">
    <subcellularLocation>
        <location evidence="1">Cytoplasm</location>
    </subcellularLocation>
</comment>
<keyword evidence="5" id="KW-0805">Transcription regulation</keyword>
<protein>
    <submittedName>
        <fullName evidence="11">DNA-binding response regulator</fullName>
    </submittedName>
</protein>
<dbReference type="Gene3D" id="1.10.10.60">
    <property type="entry name" value="Homeodomain-like"/>
    <property type="match status" value="2"/>
</dbReference>
<dbReference type="PROSITE" id="PS01124">
    <property type="entry name" value="HTH_ARAC_FAMILY_2"/>
    <property type="match status" value="1"/>
</dbReference>
<dbReference type="SMART" id="SM00342">
    <property type="entry name" value="HTH_ARAC"/>
    <property type="match status" value="1"/>
</dbReference>
<evidence type="ECO:0000256" key="7">
    <source>
        <dbReference type="ARBA" id="ARBA00023163"/>
    </source>
</evidence>
<dbReference type="EMBL" id="BMEY01000031">
    <property type="protein sequence ID" value="GGA91981.1"/>
    <property type="molecule type" value="Genomic_DNA"/>
</dbReference>
<dbReference type="AlphaFoldDB" id="A0A916WF63"/>
<proteinExistence type="predicted"/>
<evidence type="ECO:0000256" key="8">
    <source>
        <dbReference type="PROSITE-ProRule" id="PRU00169"/>
    </source>
</evidence>
<dbReference type="PANTHER" id="PTHR42713">
    <property type="entry name" value="HISTIDINE KINASE-RELATED"/>
    <property type="match status" value="1"/>
</dbReference>
<evidence type="ECO:0000256" key="2">
    <source>
        <dbReference type="ARBA" id="ARBA00022490"/>
    </source>
</evidence>
<evidence type="ECO:0000259" key="10">
    <source>
        <dbReference type="PROSITE" id="PS50110"/>
    </source>
</evidence>
<name>A0A916WF63_9BACI</name>
<dbReference type="InterPro" id="IPR020449">
    <property type="entry name" value="Tscrpt_reg_AraC-type_HTH"/>
</dbReference>